<dbReference type="AlphaFoldDB" id="A0A4W6DXJ6"/>
<dbReference type="Pfam" id="PF00560">
    <property type="entry name" value="LRR_1"/>
    <property type="match status" value="1"/>
</dbReference>
<evidence type="ECO:0000313" key="5">
    <source>
        <dbReference type="Proteomes" id="UP000314980"/>
    </source>
</evidence>
<accession>A0A4W6DXJ6</accession>
<dbReference type="GeneTree" id="ENSGT01070000253760"/>
<evidence type="ECO:0008006" key="6">
    <source>
        <dbReference type="Google" id="ProtNLM"/>
    </source>
</evidence>
<evidence type="ECO:0000313" key="4">
    <source>
        <dbReference type="Ensembl" id="ENSLCAP00010030364.1"/>
    </source>
</evidence>
<evidence type="ECO:0000256" key="3">
    <source>
        <dbReference type="SAM" id="MobiDB-lite"/>
    </source>
</evidence>
<dbReference type="SMART" id="SM00367">
    <property type="entry name" value="LRR_CC"/>
    <property type="match status" value="6"/>
</dbReference>
<dbReference type="InParanoid" id="A0A4W6DXJ6"/>
<dbReference type="Ensembl" id="ENSLCAT00010031049.1">
    <property type="protein sequence ID" value="ENSLCAP00010030364.1"/>
    <property type="gene ID" value="ENSLCAG00010014289.1"/>
</dbReference>
<dbReference type="Pfam" id="PF13516">
    <property type="entry name" value="LRR_6"/>
    <property type="match status" value="6"/>
</dbReference>
<dbReference type="PANTHER" id="PTHR24106">
    <property type="entry name" value="NACHT, LRR AND CARD DOMAINS-CONTAINING"/>
    <property type="match status" value="1"/>
</dbReference>
<sequence>MFCDTCVLTDLVVVNSKTLTGKLWSSALKSNPSPLIELDLSDNKDLEDSGVELVSSGLESPNCKLETLRLSSCRLSEISCSSLVSALKSNPSYLRELDLSDNDLQDSGVKELCGFLKNPDCRLETLRLMDCSLSEISCSSLVSALKSNPSHLRYLDLSNNKNLKDYGVKALCGFLQSQNCRLETLRLMNCSLSWNSCTSLVSALKSNPSHMRELDLSDNNFLKDYGVQELCGFLQSPDCRLETLRLGWYNLTEISCSSLASALKSNPSHLRKLDLSNNRLQDSGVKELCGFLQSPDCRLETLRLRGCKLTEISCSSLVSALKSNPSHLRELDLSENNLQDSGVKELCDLVESPDYTLETVRVTGRLIRSSIDKACVKLDPNTADMKLDESEDDTKKLDESEDNTKKLDESEDNTKKLDESEDDKKLMKVREKSYPYIPD</sequence>
<reference evidence="5" key="1">
    <citation type="submission" date="2015-09" db="EMBL/GenBank/DDBJ databases">
        <authorList>
            <person name="Sai Rama Sridatta P."/>
        </authorList>
    </citation>
    <scope>NUCLEOTIDE SEQUENCE [LARGE SCALE GENOMIC DNA]</scope>
</reference>
<keyword evidence="5" id="KW-1185">Reference proteome</keyword>
<dbReference type="InterPro" id="IPR032675">
    <property type="entry name" value="LRR_dom_sf"/>
</dbReference>
<dbReference type="Gene3D" id="3.80.10.10">
    <property type="entry name" value="Ribonuclease Inhibitor"/>
    <property type="match status" value="3"/>
</dbReference>
<feature type="compositionally biased region" description="Basic and acidic residues" evidence="3">
    <location>
        <begin position="385"/>
        <end position="433"/>
    </location>
</feature>
<protein>
    <recommendedName>
        <fullName evidence="6">NACHT LRR and PYD domain-containing protein</fullName>
    </recommendedName>
</protein>
<proteinExistence type="predicted"/>
<feature type="region of interest" description="Disordered" evidence="3">
    <location>
        <begin position="385"/>
        <end position="439"/>
    </location>
</feature>
<dbReference type="SUPFAM" id="SSF52047">
    <property type="entry name" value="RNI-like"/>
    <property type="match status" value="1"/>
</dbReference>
<reference evidence="4" key="2">
    <citation type="submission" date="2025-08" db="UniProtKB">
        <authorList>
            <consortium name="Ensembl"/>
        </authorList>
    </citation>
    <scope>IDENTIFICATION</scope>
</reference>
<organism evidence="4 5">
    <name type="scientific">Lates calcarifer</name>
    <name type="common">Barramundi</name>
    <name type="synonym">Holocentrus calcarifer</name>
    <dbReference type="NCBI Taxonomy" id="8187"/>
    <lineage>
        <taxon>Eukaryota</taxon>
        <taxon>Metazoa</taxon>
        <taxon>Chordata</taxon>
        <taxon>Craniata</taxon>
        <taxon>Vertebrata</taxon>
        <taxon>Euteleostomi</taxon>
        <taxon>Actinopterygii</taxon>
        <taxon>Neopterygii</taxon>
        <taxon>Teleostei</taxon>
        <taxon>Neoteleostei</taxon>
        <taxon>Acanthomorphata</taxon>
        <taxon>Carangaria</taxon>
        <taxon>Carangaria incertae sedis</taxon>
        <taxon>Centropomidae</taxon>
        <taxon>Lates</taxon>
    </lineage>
</organism>
<reference evidence="4" key="3">
    <citation type="submission" date="2025-09" db="UniProtKB">
        <authorList>
            <consortium name="Ensembl"/>
        </authorList>
    </citation>
    <scope>IDENTIFICATION</scope>
</reference>
<keyword evidence="1" id="KW-0433">Leucine-rich repeat</keyword>
<dbReference type="FunFam" id="3.80.10.10:FF:000947">
    <property type="entry name" value="Si:dkey-286j17.4"/>
    <property type="match status" value="1"/>
</dbReference>
<dbReference type="InterPro" id="IPR001611">
    <property type="entry name" value="Leu-rich_rpt"/>
</dbReference>
<dbReference type="SMART" id="SM00368">
    <property type="entry name" value="LRR_RI"/>
    <property type="match status" value="11"/>
</dbReference>
<name>A0A4W6DXJ6_LATCA</name>
<dbReference type="InterPro" id="IPR051261">
    <property type="entry name" value="NLR"/>
</dbReference>
<dbReference type="Proteomes" id="UP000314980">
    <property type="component" value="Unassembled WGS sequence"/>
</dbReference>
<evidence type="ECO:0000256" key="1">
    <source>
        <dbReference type="ARBA" id="ARBA00022614"/>
    </source>
</evidence>
<dbReference type="InterPro" id="IPR006553">
    <property type="entry name" value="Leu-rich_rpt_Cys-con_subtyp"/>
</dbReference>
<dbReference type="PROSITE" id="PS51450">
    <property type="entry name" value="LRR"/>
    <property type="match status" value="2"/>
</dbReference>
<evidence type="ECO:0000256" key="2">
    <source>
        <dbReference type="ARBA" id="ARBA00022737"/>
    </source>
</evidence>
<keyword evidence="2" id="KW-0677">Repeat</keyword>